<comment type="caution">
    <text evidence="2">The sequence shown here is derived from an EMBL/GenBank/DDBJ whole genome shotgun (WGS) entry which is preliminary data.</text>
</comment>
<dbReference type="EMBL" id="AZTB01000017">
    <property type="protein sequence ID" value="KGG80690.1"/>
    <property type="molecule type" value="Genomic_DNA"/>
</dbReference>
<dbReference type="InterPro" id="IPR004013">
    <property type="entry name" value="PHP_dom"/>
</dbReference>
<dbReference type="Proteomes" id="UP000029622">
    <property type="component" value="Unassembled WGS sequence"/>
</dbReference>
<dbReference type="PANTHER" id="PTHR36928">
    <property type="entry name" value="PHOSPHATASE YCDX-RELATED"/>
    <property type="match status" value="1"/>
</dbReference>
<evidence type="ECO:0000313" key="2">
    <source>
        <dbReference type="EMBL" id="KGG80690.1"/>
    </source>
</evidence>
<dbReference type="InterPro" id="IPR016195">
    <property type="entry name" value="Pol/histidinol_Pase-like"/>
</dbReference>
<feature type="domain" description="Polymerase/histidinol phosphatase N-terminal" evidence="1">
    <location>
        <begin position="5"/>
        <end position="83"/>
    </location>
</feature>
<dbReference type="GO" id="GO:0005829">
    <property type="term" value="C:cytosol"/>
    <property type="evidence" value="ECO:0007669"/>
    <property type="project" value="TreeGrafter"/>
</dbReference>
<dbReference type="Pfam" id="PF02811">
    <property type="entry name" value="PHP"/>
    <property type="match status" value="1"/>
</dbReference>
<dbReference type="InterPro" id="IPR050243">
    <property type="entry name" value="PHP_phosphatase"/>
</dbReference>
<dbReference type="SUPFAM" id="SSF89550">
    <property type="entry name" value="PHP domain-like"/>
    <property type="match status" value="1"/>
</dbReference>
<evidence type="ECO:0000259" key="1">
    <source>
        <dbReference type="SMART" id="SM00481"/>
    </source>
</evidence>
<dbReference type="STRING" id="1156417.Y919_04770"/>
<name>A0A096BHN3_9FIRM</name>
<evidence type="ECO:0000313" key="3">
    <source>
        <dbReference type="Proteomes" id="UP000029622"/>
    </source>
</evidence>
<dbReference type="Gene3D" id="3.20.20.140">
    <property type="entry name" value="Metal-dependent hydrolases"/>
    <property type="match status" value="1"/>
</dbReference>
<reference evidence="2 3" key="1">
    <citation type="submission" date="2013-12" db="EMBL/GenBank/DDBJ databases">
        <title>Draft genome sequence of Caloranaerobacter sp. H53214.</title>
        <authorList>
            <person name="Jiang L.J."/>
            <person name="Shao Z.Z."/>
            <person name="Long M.N."/>
        </authorList>
    </citation>
    <scope>NUCLEOTIDE SEQUENCE [LARGE SCALE GENOMIC DNA]</scope>
    <source>
        <strain evidence="2 3">H53214</strain>
    </source>
</reference>
<organism evidence="2 3">
    <name type="scientific">Caloranaerobacter azorensis H53214</name>
    <dbReference type="NCBI Taxonomy" id="1156417"/>
    <lineage>
        <taxon>Bacteria</taxon>
        <taxon>Bacillati</taxon>
        <taxon>Bacillota</taxon>
        <taxon>Tissierellia</taxon>
        <taxon>Tissierellales</taxon>
        <taxon>Thermohalobacteraceae</taxon>
        <taxon>Caloranaerobacter</taxon>
    </lineage>
</organism>
<dbReference type="InterPro" id="IPR003141">
    <property type="entry name" value="Pol/His_phosphatase_N"/>
</dbReference>
<dbReference type="SMART" id="SM00481">
    <property type="entry name" value="POLIIIAc"/>
    <property type="match status" value="1"/>
</dbReference>
<dbReference type="GO" id="GO:0008270">
    <property type="term" value="F:zinc ion binding"/>
    <property type="evidence" value="ECO:0007669"/>
    <property type="project" value="TreeGrafter"/>
</dbReference>
<dbReference type="GO" id="GO:0042578">
    <property type="term" value="F:phosphoric ester hydrolase activity"/>
    <property type="evidence" value="ECO:0007669"/>
    <property type="project" value="TreeGrafter"/>
</dbReference>
<dbReference type="AlphaFoldDB" id="A0A096BHN3"/>
<gene>
    <name evidence="2" type="ORF">Y919_04770</name>
</gene>
<proteinExistence type="predicted"/>
<dbReference type="PANTHER" id="PTHR36928:SF1">
    <property type="entry name" value="PHOSPHATASE YCDX-RELATED"/>
    <property type="match status" value="1"/>
</dbReference>
<dbReference type="RefSeq" id="WP_035162911.1">
    <property type="nucleotide sequence ID" value="NZ_AZTB01000017.1"/>
</dbReference>
<protein>
    <submittedName>
        <fullName evidence="2">Histidinol phosphatase</fullName>
    </submittedName>
</protein>
<sequence length="248" mass="27804">MKIFADYHTHTKYSHGKGTIRENVESARRKGLKEIAICDHGPSHMGFGVKIDKFKRMREEIDKLNEEYKDIKILLGVESNIVSYNGEIGVDDKIIDMLDILLVGFHFGAKPKTIKDVYNLHIMNYIGKFIPSVAEKARYMNTMAVIKAINNYDIDIITHPGAKVDIDTRELAKAAAKRGTALEINASHGYLNIEYIKIAMKENVKFAINSDAHTPDDVGNVEKGIEMAIKAGLKADQIINVSDEEERG</sequence>
<accession>A0A096BHN3</accession>